<keyword evidence="3" id="KW-0812">Transmembrane</keyword>
<evidence type="ECO:0000256" key="1">
    <source>
        <dbReference type="ARBA" id="ARBA00004651"/>
    </source>
</evidence>
<sequence length="171" mass="18924">MERPMSRFFGRLHRNTVLTVLPVLFLLAVIAVAAGAPASTRGTDAEAWRMIDRAAEFVRSNGTDAAVEAFSRRGGAFLDRDLYPMLLDKDGTMVAHGWMPGMNGYNIAGMQDVEGRLFIREALDEVARTGSADVTYQWPDPLSGQVTRKTMHARRLVLNGESYMLAVGVYR</sequence>
<keyword evidence="8" id="KW-1185">Reference proteome</keyword>
<dbReference type="OrthoDB" id="8454481at2"/>
<evidence type="ECO:0000256" key="2">
    <source>
        <dbReference type="ARBA" id="ARBA00022475"/>
    </source>
</evidence>
<dbReference type="Proteomes" id="UP000245629">
    <property type="component" value="Chromosome 2"/>
</dbReference>
<dbReference type="Pfam" id="PF17200">
    <property type="entry name" value="sCache_2"/>
    <property type="match status" value="1"/>
</dbReference>
<evidence type="ECO:0000259" key="6">
    <source>
        <dbReference type="Pfam" id="PF17200"/>
    </source>
</evidence>
<dbReference type="AlphaFoldDB" id="A0A2S2CU44"/>
<gene>
    <name evidence="7" type="ORF">DEW08_15490</name>
</gene>
<accession>A0A2S2CU44</accession>
<evidence type="ECO:0000313" key="8">
    <source>
        <dbReference type="Proteomes" id="UP000245629"/>
    </source>
</evidence>
<dbReference type="KEGG" id="azz:DEW08_15490"/>
<organism evidence="7 8">
    <name type="scientific">Azospirillum thermophilum</name>
    <dbReference type="NCBI Taxonomy" id="2202148"/>
    <lineage>
        <taxon>Bacteria</taxon>
        <taxon>Pseudomonadati</taxon>
        <taxon>Pseudomonadota</taxon>
        <taxon>Alphaproteobacteria</taxon>
        <taxon>Rhodospirillales</taxon>
        <taxon>Azospirillaceae</taxon>
        <taxon>Azospirillum</taxon>
    </lineage>
</organism>
<keyword evidence="4" id="KW-1133">Transmembrane helix</keyword>
<feature type="domain" description="Single Cache" evidence="6">
    <location>
        <begin position="75"/>
        <end position="155"/>
    </location>
</feature>
<reference evidence="8" key="1">
    <citation type="submission" date="2018-05" db="EMBL/GenBank/DDBJ databases">
        <title>Azospirillum thermophila sp. nov., a novel isolated from hot spring.</title>
        <authorList>
            <person name="Zhao Z."/>
        </authorList>
    </citation>
    <scope>NUCLEOTIDE SEQUENCE [LARGE SCALE GENOMIC DNA]</scope>
    <source>
        <strain evidence="8">CFH 70021</strain>
    </source>
</reference>
<dbReference type="Gene3D" id="3.30.450.20">
    <property type="entry name" value="PAS domain"/>
    <property type="match status" value="1"/>
</dbReference>
<keyword evidence="5" id="KW-0472">Membrane</keyword>
<dbReference type="GO" id="GO:0005886">
    <property type="term" value="C:plasma membrane"/>
    <property type="evidence" value="ECO:0007669"/>
    <property type="project" value="UniProtKB-SubCell"/>
</dbReference>
<dbReference type="InterPro" id="IPR033480">
    <property type="entry name" value="sCache_2"/>
</dbReference>
<evidence type="ECO:0000313" key="7">
    <source>
        <dbReference type="EMBL" id="AWK88043.1"/>
    </source>
</evidence>
<name>A0A2S2CU44_9PROT</name>
<keyword evidence="2" id="KW-1003">Cell membrane</keyword>
<dbReference type="EMBL" id="CP029353">
    <property type="protein sequence ID" value="AWK88043.1"/>
    <property type="molecule type" value="Genomic_DNA"/>
</dbReference>
<evidence type="ECO:0000256" key="4">
    <source>
        <dbReference type="ARBA" id="ARBA00022989"/>
    </source>
</evidence>
<evidence type="ECO:0000256" key="3">
    <source>
        <dbReference type="ARBA" id="ARBA00022692"/>
    </source>
</evidence>
<protein>
    <submittedName>
        <fullName evidence="7">Chemotaxis protein</fullName>
    </submittedName>
</protein>
<evidence type="ECO:0000256" key="5">
    <source>
        <dbReference type="ARBA" id="ARBA00023136"/>
    </source>
</evidence>
<comment type="subcellular location">
    <subcellularLocation>
        <location evidence="1">Cell membrane</location>
        <topology evidence="1">Multi-pass membrane protein</topology>
    </subcellularLocation>
</comment>
<proteinExistence type="predicted"/>